<protein>
    <submittedName>
        <fullName evidence="1">Uncharacterized protein</fullName>
    </submittedName>
</protein>
<sequence length="161" mass="17612">MARAAVAYDFSTAKLLDRPRSDYMFKPAPLLAPNPSDAMRTPAFLPPFDYALAAFFTAWPAHPAGASAIALLTRLDNVALAQQASDEGRPALDPLQEQLRDALPEAVLADANFLRFLGHFMLRVMEQVGYELVQDQVPLPPHRQIVLKSAAVYRLAVAQAA</sequence>
<name>H1KND3_METEX</name>
<dbReference type="EMBL" id="AGJK01000140">
    <property type="protein sequence ID" value="EHP90975.1"/>
    <property type="molecule type" value="Genomic_DNA"/>
</dbReference>
<evidence type="ECO:0000313" key="2">
    <source>
        <dbReference type="Proteomes" id="UP000004382"/>
    </source>
</evidence>
<accession>H1KND3</accession>
<dbReference type="PATRIC" id="fig|882800.3.peg.4081"/>
<dbReference type="AlphaFoldDB" id="H1KND3"/>
<comment type="caution">
    <text evidence="1">The sequence shown here is derived from an EMBL/GenBank/DDBJ whole genome shotgun (WGS) entry which is preliminary data.</text>
</comment>
<proteinExistence type="predicted"/>
<organism evidence="1 2">
    <name type="scientific">Methylorubrum extorquens DSM 13060</name>
    <dbReference type="NCBI Taxonomy" id="882800"/>
    <lineage>
        <taxon>Bacteria</taxon>
        <taxon>Pseudomonadati</taxon>
        <taxon>Pseudomonadota</taxon>
        <taxon>Alphaproteobacteria</taxon>
        <taxon>Hyphomicrobiales</taxon>
        <taxon>Methylobacteriaceae</taxon>
        <taxon>Methylorubrum</taxon>
    </lineage>
</organism>
<evidence type="ECO:0000313" key="1">
    <source>
        <dbReference type="EMBL" id="EHP90975.1"/>
    </source>
</evidence>
<dbReference type="Proteomes" id="UP000004382">
    <property type="component" value="Unassembled WGS sequence"/>
</dbReference>
<gene>
    <name evidence="1" type="ORF">MetexDRAFT_4146</name>
</gene>
<reference evidence="1 2" key="1">
    <citation type="submission" date="2011-09" db="EMBL/GenBank/DDBJ databases">
        <title>The draft genome of Methylobacterium extorquens DSM 13060.</title>
        <authorList>
            <consortium name="US DOE Joint Genome Institute (JGI-PGF)"/>
            <person name="Lucas S."/>
            <person name="Han J."/>
            <person name="Lapidus A."/>
            <person name="Cheng J.-F."/>
            <person name="Goodwin L."/>
            <person name="Pitluck S."/>
            <person name="Peters L."/>
            <person name="Land M.L."/>
            <person name="Hauser L."/>
            <person name="Koskimaki J."/>
            <person name="Halonen O."/>
            <person name="Pirttila A."/>
            <person name="Frank C."/>
            <person name="Woyke T.J."/>
        </authorList>
    </citation>
    <scope>NUCLEOTIDE SEQUENCE [LARGE SCALE GENOMIC DNA]</scope>
    <source>
        <strain evidence="1 2">DSM 13060</strain>
    </source>
</reference>